<dbReference type="Pfam" id="PF18972">
    <property type="entry name" value="Wheel"/>
    <property type="match status" value="1"/>
</dbReference>
<name>A0A4R5XGR0_9AGAM</name>
<feature type="domain" description="Cns1/TTC4 wheel" evidence="5">
    <location>
        <begin position="233"/>
        <end position="353"/>
    </location>
</feature>
<gene>
    <name evidence="6" type="ORF">BD410DRAFT_709613</name>
</gene>
<keyword evidence="2 4" id="KW-0802">TPR repeat</keyword>
<keyword evidence="7" id="KW-1185">Reference proteome</keyword>
<dbReference type="PANTHER" id="PTHR46035:SF1">
    <property type="entry name" value="TETRATRICOPEPTIDE REPEAT PROTEIN 4"/>
    <property type="match status" value="1"/>
</dbReference>
<dbReference type="OrthoDB" id="1724687at2759"/>
<dbReference type="PROSITE" id="PS50005">
    <property type="entry name" value="TPR"/>
    <property type="match status" value="1"/>
</dbReference>
<evidence type="ECO:0000313" key="7">
    <source>
        <dbReference type="Proteomes" id="UP000294933"/>
    </source>
</evidence>
<protein>
    <submittedName>
        <fullName evidence="6">TPR-like protein</fullName>
    </submittedName>
</protein>
<accession>A0A4R5XGR0</accession>
<dbReference type="SUPFAM" id="SSF48452">
    <property type="entry name" value="TPR-like"/>
    <property type="match status" value="1"/>
</dbReference>
<evidence type="ECO:0000256" key="4">
    <source>
        <dbReference type="PROSITE-ProRule" id="PRU00339"/>
    </source>
</evidence>
<evidence type="ECO:0000259" key="5">
    <source>
        <dbReference type="Pfam" id="PF18972"/>
    </source>
</evidence>
<evidence type="ECO:0000256" key="2">
    <source>
        <dbReference type="ARBA" id="ARBA00022803"/>
    </source>
</evidence>
<dbReference type="GO" id="GO:0005829">
    <property type="term" value="C:cytosol"/>
    <property type="evidence" value="ECO:0007669"/>
    <property type="project" value="TreeGrafter"/>
</dbReference>
<dbReference type="VEuPathDB" id="FungiDB:BD410DRAFT_709613"/>
<dbReference type="GO" id="GO:0006457">
    <property type="term" value="P:protein folding"/>
    <property type="evidence" value="ECO:0007669"/>
    <property type="project" value="TreeGrafter"/>
</dbReference>
<dbReference type="SMART" id="SM00028">
    <property type="entry name" value="TPR"/>
    <property type="match status" value="3"/>
</dbReference>
<evidence type="ECO:0000256" key="3">
    <source>
        <dbReference type="ARBA" id="ARBA00023602"/>
    </source>
</evidence>
<dbReference type="InterPro" id="IPR044059">
    <property type="entry name" value="Csn1/TTC4_wheel"/>
</dbReference>
<dbReference type="Proteomes" id="UP000294933">
    <property type="component" value="Unassembled WGS sequence"/>
</dbReference>
<dbReference type="Gene3D" id="1.25.40.10">
    <property type="entry name" value="Tetratricopeptide repeat domain"/>
    <property type="match status" value="1"/>
</dbReference>
<dbReference type="EMBL" id="ML170156">
    <property type="protein sequence ID" value="TDL29805.1"/>
    <property type="molecule type" value="Genomic_DNA"/>
</dbReference>
<proteinExistence type="inferred from homology"/>
<dbReference type="CDD" id="cd21377">
    <property type="entry name" value="CTWD_Cns1-like"/>
    <property type="match status" value="1"/>
</dbReference>
<feature type="repeat" description="TPR" evidence="4">
    <location>
        <begin position="57"/>
        <end position="90"/>
    </location>
</feature>
<reference evidence="6 7" key="1">
    <citation type="submission" date="2018-06" db="EMBL/GenBank/DDBJ databases">
        <title>A transcriptomic atlas of mushroom development highlights an independent origin of complex multicellularity.</title>
        <authorList>
            <consortium name="DOE Joint Genome Institute"/>
            <person name="Krizsan K."/>
            <person name="Almasi E."/>
            <person name="Merenyi Z."/>
            <person name="Sahu N."/>
            <person name="Viragh M."/>
            <person name="Koszo T."/>
            <person name="Mondo S."/>
            <person name="Kiss B."/>
            <person name="Balint B."/>
            <person name="Kues U."/>
            <person name="Barry K."/>
            <person name="Hegedus J.C."/>
            <person name="Henrissat B."/>
            <person name="Johnson J."/>
            <person name="Lipzen A."/>
            <person name="Ohm R."/>
            <person name="Nagy I."/>
            <person name="Pangilinan J."/>
            <person name="Yan J."/>
            <person name="Xiong Y."/>
            <person name="Grigoriev I.V."/>
            <person name="Hibbett D.S."/>
            <person name="Nagy L.G."/>
        </authorList>
    </citation>
    <scope>NUCLEOTIDE SEQUENCE [LARGE SCALE GENOMIC DNA]</scope>
    <source>
        <strain evidence="6 7">SZMC22713</strain>
    </source>
</reference>
<dbReference type="PANTHER" id="PTHR46035">
    <property type="entry name" value="TETRATRICOPEPTIDE REPEAT PROTEIN 4"/>
    <property type="match status" value="1"/>
</dbReference>
<dbReference type="InterPro" id="IPR011990">
    <property type="entry name" value="TPR-like_helical_dom_sf"/>
</dbReference>
<sequence>MATPVIQPQPAPIADKLKEFDAVPLFMRSLPDEDTDDVAISALQSLVHDGTPDVEIAQNFKEQGNEYFKGKRFREALGFYSQGIDAQPTDPHLTEALLCNRAACNLELQNYGSVLRDCSKALVLNAKSSKAYYRSAVALLALDRLDDVFDVCDRCLSYDSENVGIRSIRDKAKETRRKRTIVEKERREKLNAETEEKMRLHAAFMERNLIVTPDAPKAPSHDYKPRLDTEDLSNTTLVIPTFFLYPEYGTSDLIESFYEDSLFGAHLDSMFPPEAPAPTWDKRGDYVSQQLVVYAITSTKRLLKVGRQMTLKDVFLASKGRGPERDGLEVKAGCVSFVIVPKGDVERKWVEEFKSSR</sequence>
<dbReference type="GO" id="GO:0005634">
    <property type="term" value="C:nucleus"/>
    <property type="evidence" value="ECO:0007669"/>
    <property type="project" value="TreeGrafter"/>
</dbReference>
<evidence type="ECO:0000313" key="6">
    <source>
        <dbReference type="EMBL" id="TDL29805.1"/>
    </source>
</evidence>
<comment type="similarity">
    <text evidence="3">Belongs to the TTC4 family.</text>
</comment>
<dbReference type="AlphaFoldDB" id="A0A4R5XGR0"/>
<dbReference type="GO" id="GO:0051879">
    <property type="term" value="F:Hsp90 protein binding"/>
    <property type="evidence" value="ECO:0007669"/>
    <property type="project" value="InterPro"/>
</dbReference>
<evidence type="ECO:0000256" key="1">
    <source>
        <dbReference type="ARBA" id="ARBA00022737"/>
    </source>
</evidence>
<dbReference type="STRING" id="50990.A0A4R5XGR0"/>
<keyword evidence="1" id="KW-0677">Repeat</keyword>
<dbReference type="InterPro" id="IPR019734">
    <property type="entry name" value="TPR_rpt"/>
</dbReference>
<organism evidence="6 7">
    <name type="scientific">Rickenella mellea</name>
    <dbReference type="NCBI Taxonomy" id="50990"/>
    <lineage>
        <taxon>Eukaryota</taxon>
        <taxon>Fungi</taxon>
        <taxon>Dikarya</taxon>
        <taxon>Basidiomycota</taxon>
        <taxon>Agaricomycotina</taxon>
        <taxon>Agaricomycetes</taxon>
        <taxon>Hymenochaetales</taxon>
        <taxon>Rickenellaceae</taxon>
        <taxon>Rickenella</taxon>
    </lineage>
</organism>
<dbReference type="GO" id="GO:0030544">
    <property type="term" value="F:Hsp70 protein binding"/>
    <property type="evidence" value="ECO:0007669"/>
    <property type="project" value="TreeGrafter"/>
</dbReference>